<dbReference type="EMBL" id="KN823381">
    <property type="protein sequence ID" value="KIO17460.1"/>
    <property type="molecule type" value="Genomic_DNA"/>
</dbReference>
<dbReference type="Proteomes" id="UP000054248">
    <property type="component" value="Unassembled WGS sequence"/>
</dbReference>
<dbReference type="AlphaFoldDB" id="A0A0C3PS07"/>
<organism evidence="1 2">
    <name type="scientific">Tulasnella calospora MUT 4182</name>
    <dbReference type="NCBI Taxonomy" id="1051891"/>
    <lineage>
        <taxon>Eukaryota</taxon>
        <taxon>Fungi</taxon>
        <taxon>Dikarya</taxon>
        <taxon>Basidiomycota</taxon>
        <taxon>Agaricomycotina</taxon>
        <taxon>Agaricomycetes</taxon>
        <taxon>Cantharellales</taxon>
        <taxon>Tulasnellaceae</taxon>
        <taxon>Tulasnella</taxon>
    </lineage>
</organism>
<protein>
    <submittedName>
        <fullName evidence="1">Uncharacterized protein</fullName>
    </submittedName>
</protein>
<accession>A0A0C3PS07</accession>
<dbReference type="OrthoDB" id="3224929at2759"/>
<reference evidence="2" key="2">
    <citation type="submission" date="2015-01" db="EMBL/GenBank/DDBJ databases">
        <title>Evolutionary Origins and Diversification of the Mycorrhizal Mutualists.</title>
        <authorList>
            <consortium name="DOE Joint Genome Institute"/>
            <consortium name="Mycorrhizal Genomics Consortium"/>
            <person name="Kohler A."/>
            <person name="Kuo A."/>
            <person name="Nagy L.G."/>
            <person name="Floudas D."/>
            <person name="Copeland A."/>
            <person name="Barry K.W."/>
            <person name="Cichocki N."/>
            <person name="Veneault-Fourrey C."/>
            <person name="LaButti K."/>
            <person name="Lindquist E.A."/>
            <person name="Lipzen A."/>
            <person name="Lundell T."/>
            <person name="Morin E."/>
            <person name="Murat C."/>
            <person name="Riley R."/>
            <person name="Ohm R."/>
            <person name="Sun H."/>
            <person name="Tunlid A."/>
            <person name="Henrissat B."/>
            <person name="Grigoriev I.V."/>
            <person name="Hibbett D.S."/>
            <person name="Martin F."/>
        </authorList>
    </citation>
    <scope>NUCLEOTIDE SEQUENCE [LARGE SCALE GENOMIC DNA]</scope>
    <source>
        <strain evidence="2">MUT 4182</strain>
    </source>
</reference>
<name>A0A0C3PS07_9AGAM</name>
<keyword evidence="2" id="KW-1185">Reference proteome</keyword>
<proteinExistence type="predicted"/>
<evidence type="ECO:0000313" key="1">
    <source>
        <dbReference type="EMBL" id="KIO17460.1"/>
    </source>
</evidence>
<sequence>MADSAVARMADDALVWWNKLPEEIQGSWKLLSRAMLLKYRPMFYGGGGEEAEKFICAVREIAIDEGKGKDNEWIVTYAESCFAGEGLRWYTYLDSDTKNSWEKLQQALLTQYPRGGTAGLALNLVPSAPAAASFAPAPKATRRGRIMISSSSNSTTHYLSKRLGSDNRVCPTSSIADALELEWSIAPDGLETLSIPGSQITGYDLLGIKWRYDDMSMRNHSLSLCVVDSRTNSSSVSSHFGDLLTIAWKISADNRRSDGILTVSAMAGKGGSSN</sequence>
<evidence type="ECO:0000313" key="2">
    <source>
        <dbReference type="Proteomes" id="UP000054248"/>
    </source>
</evidence>
<reference evidence="1 2" key="1">
    <citation type="submission" date="2014-04" db="EMBL/GenBank/DDBJ databases">
        <authorList>
            <consortium name="DOE Joint Genome Institute"/>
            <person name="Kuo A."/>
            <person name="Girlanda M."/>
            <person name="Perotto S."/>
            <person name="Kohler A."/>
            <person name="Nagy L.G."/>
            <person name="Floudas D."/>
            <person name="Copeland A."/>
            <person name="Barry K.W."/>
            <person name="Cichocki N."/>
            <person name="Veneault-Fourrey C."/>
            <person name="LaButti K."/>
            <person name="Lindquist E.A."/>
            <person name="Lipzen A."/>
            <person name="Lundell T."/>
            <person name="Morin E."/>
            <person name="Murat C."/>
            <person name="Sun H."/>
            <person name="Tunlid A."/>
            <person name="Henrissat B."/>
            <person name="Grigoriev I.V."/>
            <person name="Hibbett D.S."/>
            <person name="Martin F."/>
            <person name="Nordberg H.P."/>
            <person name="Cantor M.N."/>
            <person name="Hua S.X."/>
        </authorList>
    </citation>
    <scope>NUCLEOTIDE SEQUENCE [LARGE SCALE GENOMIC DNA]</scope>
    <source>
        <strain evidence="1 2">MUT 4182</strain>
    </source>
</reference>
<dbReference type="HOGENOM" id="CLU_066292_0_0_1"/>
<gene>
    <name evidence="1" type="ORF">M407DRAFT_32867</name>
</gene>